<reference evidence="3" key="3">
    <citation type="submission" date="2025-08" db="UniProtKB">
        <authorList>
            <consortium name="Ensembl"/>
        </authorList>
    </citation>
    <scope>IDENTIFICATION</scope>
    <source>
        <strain evidence="3">HSOK</strain>
    </source>
</reference>
<reference evidence="3" key="4">
    <citation type="submission" date="2025-09" db="UniProtKB">
        <authorList>
            <consortium name="Ensembl"/>
        </authorList>
    </citation>
    <scope>IDENTIFICATION</scope>
    <source>
        <strain evidence="3">HSOK</strain>
    </source>
</reference>
<dbReference type="InterPro" id="IPR039253">
    <property type="entry name" value="APLF"/>
</dbReference>
<dbReference type="Gene3D" id="2.60.200.20">
    <property type="match status" value="1"/>
</dbReference>
<reference evidence="3 4" key="2">
    <citation type="submission" date="2017-04" db="EMBL/GenBank/DDBJ databases">
        <title>CpG methylation of centromeres and impact of large insertions on vertebrate speciation.</title>
        <authorList>
            <person name="Ichikawa K."/>
            <person name="Yoshimura J."/>
            <person name="Morishita S."/>
        </authorList>
    </citation>
    <scope>NUCLEOTIDE SEQUENCE</scope>
    <source>
        <strain evidence="3 4">HSOK</strain>
    </source>
</reference>
<dbReference type="FunFam" id="2.60.200.20:FF:000061">
    <property type="entry name" value="Zgc:165656 protein"/>
    <property type="match status" value="1"/>
</dbReference>
<accession>A0A3P9JTT9</accession>
<dbReference type="GO" id="GO:0008408">
    <property type="term" value="F:3'-5' exonuclease activity"/>
    <property type="evidence" value="ECO:0007669"/>
    <property type="project" value="InterPro"/>
</dbReference>
<reference key="1">
    <citation type="journal article" date="2007" name="Nature">
        <title>The medaka draft genome and insights into vertebrate genome evolution.</title>
        <authorList>
            <person name="Kasahara M."/>
            <person name="Naruse K."/>
            <person name="Sasaki S."/>
            <person name="Nakatani Y."/>
            <person name="Qu W."/>
            <person name="Ahsan B."/>
            <person name="Yamada T."/>
            <person name="Nagayasu Y."/>
            <person name="Doi K."/>
            <person name="Kasai Y."/>
            <person name="Jindo T."/>
            <person name="Kobayashi D."/>
            <person name="Shimada A."/>
            <person name="Toyoda A."/>
            <person name="Kuroki Y."/>
            <person name="Fujiyama A."/>
            <person name="Sasaki T."/>
            <person name="Shimizu A."/>
            <person name="Asakawa S."/>
            <person name="Shimizu N."/>
            <person name="Hashimoto S."/>
            <person name="Yang J."/>
            <person name="Lee Y."/>
            <person name="Matsushima K."/>
            <person name="Sugano S."/>
            <person name="Sakaizumi M."/>
            <person name="Narita T."/>
            <person name="Ohishi K."/>
            <person name="Haga S."/>
            <person name="Ohta F."/>
            <person name="Nomoto H."/>
            <person name="Nogata K."/>
            <person name="Morishita T."/>
            <person name="Endo T."/>
            <person name="Shin-I T."/>
            <person name="Takeda H."/>
            <person name="Morishita S."/>
            <person name="Kohara Y."/>
        </authorList>
    </citation>
    <scope>NUCLEOTIDE SEQUENCE [LARGE SCALE GENOMIC DNA]</scope>
    <source>
        <strain>Hd-rR</strain>
    </source>
</reference>
<evidence type="ECO:0000313" key="3">
    <source>
        <dbReference type="Ensembl" id="ENSORLP00015035821.1"/>
    </source>
</evidence>
<proteinExistence type="predicted"/>
<dbReference type="PANTHER" id="PTHR21315:SF2">
    <property type="entry name" value="APRATAXIN AND PNK-LIKE FACTOR"/>
    <property type="match status" value="1"/>
</dbReference>
<dbReference type="InterPro" id="IPR019406">
    <property type="entry name" value="APLF_PBZ"/>
</dbReference>
<name>A0A3P9JTT9_ORYLA</name>
<dbReference type="GO" id="GO:0006302">
    <property type="term" value="P:double-strand break repair"/>
    <property type="evidence" value="ECO:0007669"/>
    <property type="project" value="InterPro"/>
</dbReference>
<dbReference type="Ensembl" id="ENSORLT00015036459.1">
    <property type="protein sequence ID" value="ENSORLP00015035821.1"/>
    <property type="gene ID" value="ENSORLG00015022668.1"/>
</dbReference>
<feature type="region of interest" description="Disordered" evidence="1">
    <location>
        <begin position="199"/>
        <end position="375"/>
    </location>
</feature>
<evidence type="ECO:0000256" key="1">
    <source>
        <dbReference type="SAM" id="MobiDB-lite"/>
    </source>
</evidence>
<feature type="compositionally biased region" description="Acidic residues" evidence="1">
    <location>
        <begin position="325"/>
        <end position="345"/>
    </location>
</feature>
<dbReference type="GO" id="GO:0003906">
    <property type="term" value="F:DNA-(apurinic or apyrimidinic site) endonuclease activity"/>
    <property type="evidence" value="ECO:0007669"/>
    <property type="project" value="InterPro"/>
</dbReference>
<dbReference type="Pfam" id="PF10283">
    <property type="entry name" value="zf-CCHH"/>
    <property type="match status" value="1"/>
</dbReference>
<dbReference type="PANTHER" id="PTHR21315">
    <property type="entry name" value="APRATAXIN AND PNK-LIKE FACTOR-RELATED"/>
    <property type="match status" value="1"/>
</dbReference>
<organism evidence="3 4">
    <name type="scientific">Oryzias latipes</name>
    <name type="common">Japanese rice fish</name>
    <name type="synonym">Japanese killifish</name>
    <dbReference type="NCBI Taxonomy" id="8090"/>
    <lineage>
        <taxon>Eukaryota</taxon>
        <taxon>Metazoa</taxon>
        <taxon>Chordata</taxon>
        <taxon>Craniata</taxon>
        <taxon>Vertebrata</taxon>
        <taxon>Euteleostomi</taxon>
        <taxon>Actinopterygii</taxon>
        <taxon>Neopterygii</taxon>
        <taxon>Teleostei</taxon>
        <taxon>Neoteleostei</taxon>
        <taxon>Acanthomorphata</taxon>
        <taxon>Ovalentaria</taxon>
        <taxon>Atherinomorphae</taxon>
        <taxon>Beloniformes</taxon>
        <taxon>Adrianichthyidae</taxon>
        <taxon>Oryziinae</taxon>
        <taxon>Oryzias</taxon>
    </lineage>
</organism>
<sequence>LMSGFLLVPVDGGNPVPVPPGETLLGRGPLLRISDKRVSRRHGLLQILDGELRLKPTHANPCFIQASLSSEPRPLPRGSWYTLRDGELLSLLPGRLLFRVEAVGGEECTSRYSRSVWAAASSAPLLFEAGIKQTEEDPPVDEELLLQELPHVLVCLPVRQLQNQHSFVFWSLGPPGTLRFWTLMEARFCLQDVPAGASAVPWRKPTRPHVENAPHRLAVNADDPGGPPTNRTQEDRDTSVLAPPRATPTTQRRMPCPYGKDCYRKNPLHFQESSHPGDSDYEEEEEEEGGGEEEERPEYPIPAEPTALQTLPARSTRAVPRNPPDEEEDEDSFIDDDSEDPDNDSDYNPAPSDDSDGEDIKRLQREATGFLKRRK</sequence>
<evidence type="ECO:0000313" key="4">
    <source>
        <dbReference type="Proteomes" id="UP000265200"/>
    </source>
</evidence>
<dbReference type="SUPFAM" id="SSF49879">
    <property type="entry name" value="SMAD/FHA domain"/>
    <property type="match status" value="1"/>
</dbReference>
<dbReference type="InterPro" id="IPR008984">
    <property type="entry name" value="SMAD_FHA_dom_sf"/>
</dbReference>
<protein>
    <recommendedName>
        <fullName evidence="2">PBZ-type domain-containing protein</fullName>
    </recommendedName>
</protein>
<evidence type="ECO:0000259" key="2">
    <source>
        <dbReference type="Pfam" id="PF10283"/>
    </source>
</evidence>
<dbReference type="Proteomes" id="UP000265200">
    <property type="component" value="Chromosome 1"/>
</dbReference>
<feature type="compositionally biased region" description="Acidic residues" evidence="1">
    <location>
        <begin position="279"/>
        <end position="296"/>
    </location>
</feature>
<feature type="domain" description="PBZ-type" evidence="2">
    <location>
        <begin position="253"/>
        <end position="278"/>
    </location>
</feature>
<dbReference type="AlphaFoldDB" id="A0A3P9JTT9"/>